<evidence type="ECO:0000313" key="1">
    <source>
        <dbReference type="Ensembl" id="ENSNPEP00000018638.1"/>
    </source>
</evidence>
<protein>
    <submittedName>
        <fullName evidence="1">Uncharacterized protein</fullName>
    </submittedName>
</protein>
<organism evidence="1 2">
    <name type="scientific">Nothoprocta perdicaria</name>
    <name type="common">Chilean tinamou</name>
    <name type="synonym">Crypturus perdicarius</name>
    <dbReference type="NCBI Taxonomy" id="30464"/>
    <lineage>
        <taxon>Eukaryota</taxon>
        <taxon>Metazoa</taxon>
        <taxon>Chordata</taxon>
        <taxon>Craniata</taxon>
        <taxon>Vertebrata</taxon>
        <taxon>Euteleostomi</taxon>
        <taxon>Archelosauria</taxon>
        <taxon>Archosauria</taxon>
        <taxon>Dinosauria</taxon>
        <taxon>Saurischia</taxon>
        <taxon>Theropoda</taxon>
        <taxon>Coelurosauria</taxon>
        <taxon>Aves</taxon>
        <taxon>Palaeognathae</taxon>
        <taxon>Tinamiformes</taxon>
        <taxon>Tinamidae</taxon>
        <taxon>Nothoprocta</taxon>
    </lineage>
</organism>
<dbReference type="Ensembl" id="ENSNPET00000019114.1">
    <property type="protein sequence ID" value="ENSNPEP00000018638.1"/>
    <property type="gene ID" value="ENSNPEG00000013893.1"/>
</dbReference>
<reference evidence="1" key="1">
    <citation type="submission" date="2025-08" db="UniProtKB">
        <authorList>
            <consortium name="Ensembl"/>
        </authorList>
    </citation>
    <scope>IDENTIFICATION</scope>
</reference>
<evidence type="ECO:0000313" key="2">
    <source>
        <dbReference type="Proteomes" id="UP000694420"/>
    </source>
</evidence>
<name>A0A8C6ZP29_NOTPE</name>
<keyword evidence="2" id="KW-1185">Reference proteome</keyword>
<reference evidence="1" key="2">
    <citation type="submission" date="2025-09" db="UniProtKB">
        <authorList>
            <consortium name="Ensembl"/>
        </authorList>
    </citation>
    <scope>IDENTIFICATION</scope>
</reference>
<proteinExistence type="predicted"/>
<accession>A0A8C6ZP29</accession>
<dbReference type="AlphaFoldDB" id="A0A8C6ZP29"/>
<sequence length="53" mass="6474">MACRCWERQPYLQLSCSHRFSSVVLEWSRDQYHVMFDSYRDNVAGKSFQNRVR</sequence>
<dbReference type="Proteomes" id="UP000694420">
    <property type="component" value="Unplaced"/>
</dbReference>